<keyword evidence="6 9" id="KW-0093">Biotin biosynthesis</keyword>
<dbReference type="Proteomes" id="UP000024842">
    <property type="component" value="Unassembled WGS sequence"/>
</dbReference>
<keyword evidence="3 9" id="KW-0032">Aminotransferase</keyword>
<dbReference type="InterPro" id="IPR049704">
    <property type="entry name" value="Aminotrans_3_PPA_site"/>
</dbReference>
<feature type="site" description="Participates in the substrate recognition with KAPA and in a stacking interaction with the adenine ring of SAM" evidence="9">
    <location>
        <position position="15"/>
    </location>
</feature>
<dbReference type="CDD" id="cd00610">
    <property type="entry name" value="OAT_like"/>
    <property type="match status" value="1"/>
</dbReference>
<feature type="binding site" evidence="9">
    <location>
        <position position="50"/>
    </location>
    <ligand>
        <name>substrate</name>
    </ligand>
</feature>
<comment type="cofactor">
    <cofactor evidence="1 9">
        <name>pyridoxal 5'-phosphate</name>
        <dbReference type="ChEBI" id="CHEBI:597326"/>
    </cofactor>
</comment>
<comment type="pathway">
    <text evidence="2 9">Cofactor biosynthesis; biotin biosynthesis; 7,8-diaminononanoate from 8-amino-7-oxononanoate (SAM route): step 1/1.</text>
</comment>
<dbReference type="PANTHER" id="PTHR42684">
    <property type="entry name" value="ADENOSYLMETHIONINE-8-AMINO-7-OXONONANOATE AMINOTRANSFERASE"/>
    <property type="match status" value="1"/>
</dbReference>
<dbReference type="PROSITE" id="PS00600">
    <property type="entry name" value="AA_TRANSFER_CLASS_3"/>
    <property type="match status" value="1"/>
</dbReference>
<dbReference type="PANTHER" id="PTHR42684:SF3">
    <property type="entry name" value="ADENOSYLMETHIONINE-8-AMINO-7-OXONONANOATE AMINOTRANSFERASE"/>
    <property type="match status" value="1"/>
</dbReference>
<keyword evidence="4 9" id="KW-0808">Transferase</keyword>
<dbReference type="InterPro" id="IPR015424">
    <property type="entry name" value="PyrdxlP-dep_Trfase"/>
</dbReference>
<dbReference type="HAMAP" id="MF_00834">
    <property type="entry name" value="BioA"/>
    <property type="match status" value="1"/>
</dbReference>
<feature type="binding site" evidence="9">
    <location>
        <position position="247"/>
    </location>
    <ligand>
        <name>pyridoxal 5'-phosphate</name>
        <dbReference type="ChEBI" id="CHEBI:597326"/>
    </ligand>
</feature>
<keyword evidence="9" id="KW-0963">Cytoplasm</keyword>
<dbReference type="GO" id="GO:0005737">
    <property type="term" value="C:cytoplasm"/>
    <property type="evidence" value="ECO:0007669"/>
    <property type="project" value="UniProtKB-SubCell"/>
</dbReference>
<dbReference type="NCBIfam" id="TIGR00508">
    <property type="entry name" value="bioA"/>
    <property type="match status" value="1"/>
</dbReference>
<evidence type="ECO:0000256" key="8">
    <source>
        <dbReference type="ARBA" id="ARBA00048449"/>
    </source>
</evidence>
<feature type="binding site" evidence="9">
    <location>
        <begin position="110"/>
        <end position="111"/>
    </location>
    <ligand>
        <name>pyridoxal 5'-phosphate</name>
        <dbReference type="ChEBI" id="CHEBI:597326"/>
    </ligand>
</feature>
<name>A0A023DZ43_9PROT</name>
<dbReference type="GO" id="GO:0030170">
    <property type="term" value="F:pyridoxal phosphate binding"/>
    <property type="evidence" value="ECO:0007669"/>
    <property type="project" value="UniProtKB-UniRule"/>
</dbReference>
<dbReference type="EMBL" id="BAUP01000063">
    <property type="protein sequence ID" value="GAJ46112.1"/>
    <property type="molecule type" value="Genomic_DNA"/>
</dbReference>
<dbReference type="GO" id="GO:0004015">
    <property type="term" value="F:adenosylmethionine-8-amino-7-oxononanoate transaminase activity"/>
    <property type="evidence" value="ECO:0007669"/>
    <property type="project" value="UniProtKB-UniRule"/>
</dbReference>
<proteinExistence type="inferred from homology"/>
<keyword evidence="5 9" id="KW-0949">S-adenosyl-L-methionine</keyword>
<dbReference type="Pfam" id="PF00202">
    <property type="entry name" value="Aminotran_3"/>
    <property type="match status" value="1"/>
</dbReference>
<comment type="caution">
    <text evidence="10">The sequence shown here is derived from an EMBL/GenBank/DDBJ whole genome shotgun (WGS) entry which is preliminary data.</text>
</comment>
<evidence type="ECO:0000256" key="6">
    <source>
        <dbReference type="ARBA" id="ARBA00022756"/>
    </source>
</evidence>
<evidence type="ECO:0000256" key="7">
    <source>
        <dbReference type="ARBA" id="ARBA00022898"/>
    </source>
</evidence>
<keyword evidence="7 9" id="KW-0663">Pyridoxal phosphate</keyword>
<dbReference type="UniPathway" id="UPA00078">
    <property type="reaction ID" value="UER00160"/>
</dbReference>
<evidence type="ECO:0000256" key="9">
    <source>
        <dbReference type="HAMAP-Rule" id="MF_00834"/>
    </source>
</evidence>
<protein>
    <recommendedName>
        <fullName evidence="9">Adenosylmethionine-8-amino-7-oxononanoate aminotransferase</fullName>
        <ecNumber evidence="9">2.6.1.62</ecNumber>
    </recommendedName>
    <alternativeName>
        <fullName evidence="9">7,8-diamino-pelargonic acid aminotransferase</fullName>
        <shortName evidence="9">DAPA AT</shortName>
        <shortName evidence="9">DAPA aminotransferase</shortName>
    </alternativeName>
    <alternativeName>
        <fullName evidence="9">7,8-diaminononanoate synthase</fullName>
        <shortName evidence="9">DANS</shortName>
    </alternativeName>
    <alternativeName>
        <fullName evidence="9">Diaminopelargonic acid synthase</fullName>
    </alternativeName>
</protein>
<feature type="binding site" evidence="9">
    <location>
        <position position="395"/>
    </location>
    <ligand>
        <name>substrate</name>
    </ligand>
</feature>
<dbReference type="SUPFAM" id="SSF53383">
    <property type="entry name" value="PLP-dependent transferases"/>
    <property type="match status" value="1"/>
</dbReference>
<comment type="similarity">
    <text evidence="9">Belongs to the class-III pyridoxal-phosphate-dependent aminotransferase family. BioA subfamily.</text>
</comment>
<evidence type="ECO:0000256" key="2">
    <source>
        <dbReference type="ARBA" id="ARBA00005063"/>
    </source>
</evidence>
<dbReference type="OrthoDB" id="9801834at2"/>
<accession>A0A023DZ43</accession>
<dbReference type="PIRSF" id="PIRSF000521">
    <property type="entry name" value="Transaminase_4ab_Lys_Orn"/>
    <property type="match status" value="1"/>
</dbReference>
<dbReference type="EC" id="2.6.1.62" evidence="9"/>
<sequence length="428" mass="47892">MSLSKRDKELIWHPFTQEEIAPEVIALQRGNGAYLYDKKGKAYLDLISSWWVNLHGHCHPVIAERIYQQALKLEHVLFAGFTHEPAVTLCEALQKILPQPLCRFFFSDNGSTAVEVALKMAYQFWKNKNQFHRKTFLSFKGGYHGDTVGAMSAGIDSGFHSVFSELCFAVDTIPYPETWDHDPDVVEKEADALCVLEKILTLKGDQISAIIIEPILQGASGMRLARPQFINACIAAVRKYQILVIFDEVMTGFCRTGPYFAFSHTEVIPDFLCLSKGITGGFLPLALTVTTGEVYTAFLSKDWKDAFAHGHSYTANPLACAAAVGALELLQSSHCQRQIQVIITAQRQGISFLKQKNLPISKLRSFGTMGAFDLNSSQESIVFQSKCLKEGLIVRPLKTTVYTLPPYVITQEELKECYEIFARIIETC</sequence>
<evidence type="ECO:0000313" key="11">
    <source>
        <dbReference type="Proteomes" id="UP000024842"/>
    </source>
</evidence>
<comment type="subcellular location">
    <subcellularLocation>
        <location evidence="9">Cytoplasm</location>
    </subcellularLocation>
</comment>
<dbReference type="InterPro" id="IPR015421">
    <property type="entry name" value="PyrdxlP-dep_Trfase_major"/>
</dbReference>
<dbReference type="Gene3D" id="3.90.1150.10">
    <property type="entry name" value="Aspartate Aminotransferase, domain 1"/>
    <property type="match status" value="1"/>
</dbReference>
<feature type="binding site" evidence="9">
    <location>
        <begin position="311"/>
        <end position="312"/>
    </location>
    <ligand>
        <name>pyridoxal 5'-phosphate</name>
        <dbReference type="ChEBI" id="CHEBI:597326"/>
    </ligand>
</feature>
<evidence type="ECO:0000256" key="5">
    <source>
        <dbReference type="ARBA" id="ARBA00022691"/>
    </source>
</evidence>
<feature type="binding site" evidence="9">
    <location>
        <position position="276"/>
    </location>
    <ligand>
        <name>substrate</name>
    </ligand>
</feature>
<gene>
    <name evidence="9" type="primary">bioA</name>
    <name evidence="10" type="ORF">HE1_00435</name>
</gene>
<organism evidence="10 11">
    <name type="scientific">Holospora elegans E1</name>
    <dbReference type="NCBI Taxonomy" id="1427503"/>
    <lineage>
        <taxon>Bacteria</taxon>
        <taxon>Pseudomonadati</taxon>
        <taxon>Pseudomonadota</taxon>
        <taxon>Alphaproteobacteria</taxon>
        <taxon>Holosporales</taxon>
        <taxon>Holosporaceae</taxon>
        <taxon>Holospora</taxon>
    </lineage>
</organism>
<dbReference type="STRING" id="1427503.HE1_00435"/>
<feature type="binding site" evidence="9">
    <location>
        <position position="310"/>
    </location>
    <ligand>
        <name>substrate</name>
    </ligand>
</feature>
<comment type="function">
    <text evidence="9">Catalyzes the transfer of the alpha-amino group from S-adenosyl-L-methionine (SAM) to 7-keto-8-aminopelargonic acid (KAPA) to form 7,8-diaminopelargonic acid (DAPA). It is the only aminotransferase known to utilize SAM as an amino donor.</text>
</comment>
<comment type="catalytic activity">
    <reaction evidence="8 9">
        <text>(8S)-8-amino-7-oxononanoate + S-adenosyl-L-methionine = S-adenosyl-4-methylsulfanyl-2-oxobutanoate + (7R,8S)-7,8-diammoniononanoate</text>
        <dbReference type="Rhea" id="RHEA:16861"/>
        <dbReference type="ChEBI" id="CHEBI:16490"/>
        <dbReference type="ChEBI" id="CHEBI:59789"/>
        <dbReference type="ChEBI" id="CHEBI:149468"/>
        <dbReference type="ChEBI" id="CHEBI:149469"/>
        <dbReference type="EC" id="2.6.1.62"/>
    </reaction>
</comment>
<dbReference type="InterPro" id="IPR015422">
    <property type="entry name" value="PyrdxlP-dep_Trfase_small"/>
</dbReference>
<evidence type="ECO:0000256" key="1">
    <source>
        <dbReference type="ARBA" id="ARBA00001933"/>
    </source>
</evidence>
<evidence type="ECO:0000256" key="3">
    <source>
        <dbReference type="ARBA" id="ARBA00022576"/>
    </source>
</evidence>
<dbReference type="RefSeq" id="WP_006287973.1">
    <property type="nucleotide sequence ID" value="NZ_BAUP01000063.1"/>
</dbReference>
<reference evidence="10 11" key="1">
    <citation type="journal article" date="2014" name="FEMS Microbiol. Lett.">
        <title>Draft genome sequences of three Holospora species (Holospora obtusa, Holospora undulata, and Holospora elegans), endonuclear symbiotic bacteria of the ciliate Paramecium caudatum.</title>
        <authorList>
            <person name="Dohra H."/>
            <person name="Tanaka K."/>
            <person name="Suzuki T."/>
            <person name="Fujishima M."/>
            <person name="Suzuki H."/>
        </authorList>
    </citation>
    <scope>NUCLEOTIDE SEQUENCE [LARGE SCALE GENOMIC DNA]</scope>
    <source>
        <strain evidence="10 11">E1</strain>
    </source>
</reference>
<dbReference type="Gene3D" id="3.40.640.10">
    <property type="entry name" value="Type I PLP-dependent aspartate aminotransferase-like (Major domain)"/>
    <property type="match status" value="1"/>
</dbReference>
<keyword evidence="11" id="KW-1185">Reference proteome</keyword>
<feature type="modified residue" description="N6-(pyridoxal phosphate)lysine" evidence="9">
    <location>
        <position position="276"/>
    </location>
</feature>
<comment type="subunit">
    <text evidence="9">Homodimer.</text>
</comment>
<dbReference type="InterPro" id="IPR005815">
    <property type="entry name" value="BioA"/>
</dbReference>
<evidence type="ECO:0000256" key="4">
    <source>
        <dbReference type="ARBA" id="ARBA00022679"/>
    </source>
</evidence>
<evidence type="ECO:0000313" key="10">
    <source>
        <dbReference type="EMBL" id="GAJ46112.1"/>
    </source>
</evidence>
<dbReference type="AlphaFoldDB" id="A0A023DZ43"/>
<feature type="binding site" evidence="9">
    <location>
        <position position="143"/>
    </location>
    <ligand>
        <name>substrate</name>
    </ligand>
</feature>
<dbReference type="InterPro" id="IPR005814">
    <property type="entry name" value="Aminotrans_3"/>
</dbReference>
<dbReference type="GO" id="GO:0004141">
    <property type="term" value="F:dethiobiotin synthase activity"/>
    <property type="evidence" value="ECO:0007669"/>
    <property type="project" value="TreeGrafter"/>
</dbReference>
<dbReference type="GO" id="GO:0009102">
    <property type="term" value="P:biotin biosynthetic process"/>
    <property type="evidence" value="ECO:0007669"/>
    <property type="project" value="UniProtKB-UniRule"/>
</dbReference>